<dbReference type="AlphaFoldDB" id="A0A0N1HCR2"/>
<name>A0A0N1HCR2_9EURO</name>
<evidence type="ECO:0000313" key="2">
    <source>
        <dbReference type="EMBL" id="KPI42576.1"/>
    </source>
</evidence>
<keyword evidence="1" id="KW-1133">Transmembrane helix</keyword>
<keyword evidence="1" id="KW-0812">Transmembrane</keyword>
<accession>A0A0N1HCR2</accession>
<feature type="transmembrane region" description="Helical" evidence="1">
    <location>
        <begin position="186"/>
        <end position="208"/>
    </location>
</feature>
<proteinExistence type="predicted"/>
<keyword evidence="3" id="KW-1185">Reference proteome</keyword>
<organism evidence="2 3">
    <name type="scientific">Cyphellophora attinorum</name>
    <dbReference type="NCBI Taxonomy" id="1664694"/>
    <lineage>
        <taxon>Eukaryota</taxon>
        <taxon>Fungi</taxon>
        <taxon>Dikarya</taxon>
        <taxon>Ascomycota</taxon>
        <taxon>Pezizomycotina</taxon>
        <taxon>Eurotiomycetes</taxon>
        <taxon>Chaetothyriomycetidae</taxon>
        <taxon>Chaetothyriales</taxon>
        <taxon>Cyphellophoraceae</taxon>
        <taxon>Cyphellophora</taxon>
    </lineage>
</organism>
<dbReference type="OrthoDB" id="5342924at2759"/>
<dbReference type="EMBL" id="LFJN01000007">
    <property type="protein sequence ID" value="KPI42576.1"/>
    <property type="molecule type" value="Genomic_DNA"/>
</dbReference>
<dbReference type="GeneID" id="28741983"/>
<feature type="transmembrane region" description="Helical" evidence="1">
    <location>
        <begin position="114"/>
        <end position="135"/>
    </location>
</feature>
<keyword evidence="1" id="KW-0472">Membrane</keyword>
<sequence length="221" mass="24192">MHASDKPLLENRSFLRQRSISSAQNSAPEIVSSPNYSTFTLKSFHLHALARLLRIGPGTENKKVAIYHSRLIALILTLTHWVPFGAALTLLVLNSKGIIVADEVDVVQNNLYQFGAKLFELLMQASIATIILGIVRSQALEGNDGLPLGMLMASARTHDVSYLWSSEFFGSLTSTKSRWMRQYARVFAVALLILLATVVGPSGAILLLPSQSVLLKAGYSR</sequence>
<evidence type="ECO:0000256" key="1">
    <source>
        <dbReference type="SAM" id="Phobius"/>
    </source>
</evidence>
<feature type="transmembrane region" description="Helical" evidence="1">
    <location>
        <begin position="71"/>
        <end position="94"/>
    </location>
</feature>
<gene>
    <name evidence="2" type="ORF">AB675_9559</name>
</gene>
<dbReference type="RefSeq" id="XP_018002539.1">
    <property type="nucleotide sequence ID" value="XM_018150103.1"/>
</dbReference>
<reference evidence="2 3" key="1">
    <citation type="submission" date="2015-06" db="EMBL/GenBank/DDBJ databases">
        <title>Draft genome of the ant-associated black yeast Phialophora attae CBS 131958.</title>
        <authorList>
            <person name="Moreno L.F."/>
            <person name="Stielow B.J."/>
            <person name="de Hoog S."/>
            <person name="Vicente V.A."/>
            <person name="Weiss V.A."/>
            <person name="de Vries M."/>
            <person name="Cruz L.M."/>
            <person name="Souza E.M."/>
        </authorList>
    </citation>
    <scope>NUCLEOTIDE SEQUENCE [LARGE SCALE GENOMIC DNA]</scope>
    <source>
        <strain evidence="2 3">CBS 131958</strain>
    </source>
</reference>
<protein>
    <submittedName>
        <fullName evidence="2">Uncharacterized protein</fullName>
    </submittedName>
</protein>
<comment type="caution">
    <text evidence="2">The sequence shown here is derived from an EMBL/GenBank/DDBJ whole genome shotgun (WGS) entry which is preliminary data.</text>
</comment>
<dbReference type="Proteomes" id="UP000038010">
    <property type="component" value="Unassembled WGS sequence"/>
</dbReference>
<dbReference type="VEuPathDB" id="FungiDB:AB675_9559"/>
<evidence type="ECO:0000313" key="3">
    <source>
        <dbReference type="Proteomes" id="UP000038010"/>
    </source>
</evidence>